<keyword evidence="6" id="KW-0521">NADP</keyword>
<sequence length="296" mass="32540">MKILLTGKHGQLGWELQRSLQPLGEVCALDRAALDLTRPETIAAVVGSVRPDVIVNAAAYTAVDRAETEEALATTVNGVAVGELAEAARKQGAQLVHYSTDYVFDGDATRPYREDHATNPRSAYGRSKAAGERAIAQVGGDWLVFRTSWVYGARGRNFMRTIANAALERDTLRVVADQYGTPTSARMLADLTGFALRDATERRREGRFSRGIYHVTAGGCTTWHTFAESIVDAVREMRGDAVRTRAVEPITTNEFGASAPRPRYSVLDCALFDSTFALNRSNWRSAFELVIADYFR</sequence>
<proteinExistence type="inferred from homology"/>
<evidence type="ECO:0000313" key="9">
    <source>
        <dbReference type="Proteomes" id="UP000036338"/>
    </source>
</evidence>
<dbReference type="CDD" id="cd05254">
    <property type="entry name" value="dTDP_HR_like_SDR_e"/>
    <property type="match status" value="1"/>
</dbReference>
<comment type="function">
    <text evidence="6">Catalyzes the reduction of dTDP-6-deoxy-L-lyxo-4-hexulose to yield dTDP-L-rhamnose.</text>
</comment>
<dbReference type="InterPro" id="IPR036291">
    <property type="entry name" value="NAD(P)-bd_dom_sf"/>
</dbReference>
<protein>
    <recommendedName>
        <fullName evidence="4 6">dTDP-4-dehydrorhamnose reductase</fullName>
        <ecNumber evidence="3 6">1.1.1.133</ecNumber>
    </recommendedName>
</protein>
<dbReference type="FunFam" id="3.40.50.720:FF:000159">
    <property type="entry name" value="dTDP-4-dehydrorhamnose reductase"/>
    <property type="match status" value="1"/>
</dbReference>
<reference evidence="8 9" key="1">
    <citation type="submission" date="2015-05" db="EMBL/GenBank/DDBJ databases">
        <title>Draft genome of Burkholderia cepacia LK29.</title>
        <authorList>
            <person name="Chan X.Y."/>
        </authorList>
    </citation>
    <scope>NUCLEOTIDE SEQUENCE [LARGE SCALE GENOMIC DNA]</scope>
    <source>
        <strain evidence="8 9">LK29</strain>
    </source>
</reference>
<feature type="domain" description="RmlD-like substrate binding" evidence="7">
    <location>
        <begin position="1"/>
        <end position="294"/>
    </location>
</feature>
<evidence type="ECO:0000256" key="3">
    <source>
        <dbReference type="ARBA" id="ARBA00012929"/>
    </source>
</evidence>
<dbReference type="SUPFAM" id="SSF51735">
    <property type="entry name" value="NAD(P)-binding Rossmann-fold domains"/>
    <property type="match status" value="1"/>
</dbReference>
<dbReference type="Gene3D" id="3.40.50.720">
    <property type="entry name" value="NAD(P)-binding Rossmann-like Domain"/>
    <property type="match status" value="1"/>
</dbReference>
<accession>A0A0J5WH85</accession>
<evidence type="ECO:0000256" key="4">
    <source>
        <dbReference type="ARBA" id="ARBA00017099"/>
    </source>
</evidence>
<evidence type="ECO:0000313" key="8">
    <source>
        <dbReference type="EMBL" id="KML46355.1"/>
    </source>
</evidence>
<dbReference type="InterPro" id="IPR005913">
    <property type="entry name" value="dTDP_dehydrorham_reduct"/>
</dbReference>
<comment type="similarity">
    <text evidence="2 6">Belongs to the dTDP-4-dehydrorhamnose reductase family.</text>
</comment>
<dbReference type="Proteomes" id="UP000036338">
    <property type="component" value="Unassembled WGS sequence"/>
</dbReference>
<dbReference type="Gene3D" id="3.90.25.10">
    <property type="entry name" value="UDP-galactose 4-epimerase, domain 1"/>
    <property type="match status" value="1"/>
</dbReference>
<dbReference type="InterPro" id="IPR029903">
    <property type="entry name" value="RmlD-like-bd"/>
</dbReference>
<evidence type="ECO:0000256" key="1">
    <source>
        <dbReference type="ARBA" id="ARBA00004781"/>
    </source>
</evidence>
<dbReference type="PANTHER" id="PTHR10491:SF4">
    <property type="entry name" value="METHIONINE ADENOSYLTRANSFERASE 2 SUBUNIT BETA"/>
    <property type="match status" value="1"/>
</dbReference>
<evidence type="ECO:0000256" key="2">
    <source>
        <dbReference type="ARBA" id="ARBA00010944"/>
    </source>
</evidence>
<comment type="pathway">
    <text evidence="1 6">Carbohydrate biosynthesis; dTDP-L-rhamnose biosynthesis.</text>
</comment>
<gene>
    <name evidence="8" type="ORF">VL15_35905</name>
</gene>
<evidence type="ECO:0000259" key="7">
    <source>
        <dbReference type="Pfam" id="PF04321"/>
    </source>
</evidence>
<dbReference type="GO" id="GO:0005829">
    <property type="term" value="C:cytosol"/>
    <property type="evidence" value="ECO:0007669"/>
    <property type="project" value="TreeGrafter"/>
</dbReference>
<name>A0A0J5WH85_BURCE</name>
<dbReference type="EC" id="1.1.1.133" evidence="3 6"/>
<comment type="cofactor">
    <cofactor evidence="6">
        <name>Mg(2+)</name>
        <dbReference type="ChEBI" id="CHEBI:18420"/>
    </cofactor>
    <text evidence="6">Binds 1 Mg(2+) ion per monomer.</text>
</comment>
<keyword evidence="6" id="KW-0560">Oxidoreductase</keyword>
<dbReference type="NCBIfam" id="TIGR01214">
    <property type="entry name" value="rmlD"/>
    <property type="match status" value="1"/>
</dbReference>
<dbReference type="PATRIC" id="fig|292.27.peg.8207"/>
<dbReference type="AlphaFoldDB" id="A0A0J5WH85"/>
<dbReference type="Pfam" id="PF04321">
    <property type="entry name" value="RmlD_sub_bind"/>
    <property type="match status" value="1"/>
</dbReference>
<organism evidence="8 9">
    <name type="scientific">Burkholderia cepacia</name>
    <name type="common">Pseudomonas cepacia</name>
    <dbReference type="NCBI Taxonomy" id="292"/>
    <lineage>
        <taxon>Bacteria</taxon>
        <taxon>Pseudomonadati</taxon>
        <taxon>Pseudomonadota</taxon>
        <taxon>Betaproteobacteria</taxon>
        <taxon>Burkholderiales</taxon>
        <taxon>Burkholderiaceae</taxon>
        <taxon>Burkholderia</taxon>
        <taxon>Burkholderia cepacia complex</taxon>
    </lineage>
</organism>
<dbReference type="RefSeq" id="WP_048251523.1">
    <property type="nucleotide sequence ID" value="NZ_LDWR01000079.1"/>
</dbReference>
<dbReference type="UniPathway" id="UPA00124"/>
<comment type="caution">
    <text evidence="8">The sequence shown here is derived from an EMBL/GenBank/DDBJ whole genome shotgun (WGS) entry which is preliminary data.</text>
</comment>
<comment type="catalytic activity">
    <reaction evidence="5 6">
        <text>dTDP-beta-L-rhamnose + NADP(+) = dTDP-4-dehydro-beta-L-rhamnose + NADPH + H(+)</text>
        <dbReference type="Rhea" id="RHEA:21796"/>
        <dbReference type="ChEBI" id="CHEBI:15378"/>
        <dbReference type="ChEBI" id="CHEBI:57510"/>
        <dbReference type="ChEBI" id="CHEBI:57783"/>
        <dbReference type="ChEBI" id="CHEBI:58349"/>
        <dbReference type="ChEBI" id="CHEBI:62830"/>
        <dbReference type="EC" id="1.1.1.133"/>
    </reaction>
</comment>
<evidence type="ECO:0000256" key="5">
    <source>
        <dbReference type="ARBA" id="ARBA00048200"/>
    </source>
</evidence>
<dbReference type="EMBL" id="LDWR01000079">
    <property type="protein sequence ID" value="KML46355.1"/>
    <property type="molecule type" value="Genomic_DNA"/>
</dbReference>
<dbReference type="GO" id="GO:0019305">
    <property type="term" value="P:dTDP-rhamnose biosynthetic process"/>
    <property type="evidence" value="ECO:0007669"/>
    <property type="project" value="UniProtKB-UniPathway"/>
</dbReference>
<evidence type="ECO:0000256" key="6">
    <source>
        <dbReference type="RuleBase" id="RU364082"/>
    </source>
</evidence>
<dbReference type="PANTHER" id="PTHR10491">
    <property type="entry name" value="DTDP-4-DEHYDRORHAMNOSE REDUCTASE"/>
    <property type="match status" value="1"/>
</dbReference>
<dbReference type="GO" id="GO:0008831">
    <property type="term" value="F:dTDP-4-dehydrorhamnose reductase activity"/>
    <property type="evidence" value="ECO:0007669"/>
    <property type="project" value="UniProtKB-EC"/>
</dbReference>